<sequence>MSGNCAESRRIARSEAGPLASTYEESGSGKVAGQSYCQVASGQKGQVVQFTDGISCQTCIFRGHASNRTYRVL</sequence>
<proteinExistence type="predicted"/>
<evidence type="ECO:0000313" key="2">
    <source>
        <dbReference type="Proteomes" id="UP000053989"/>
    </source>
</evidence>
<reference evidence="1 2" key="1">
    <citation type="submission" date="2014-04" db="EMBL/GenBank/DDBJ databases">
        <authorList>
            <consortium name="DOE Joint Genome Institute"/>
            <person name="Kuo A."/>
            <person name="Kohler A."/>
            <person name="Nagy L.G."/>
            <person name="Floudas D."/>
            <person name="Copeland A."/>
            <person name="Barry K.W."/>
            <person name="Cichocki N."/>
            <person name="Veneault-Fourrey C."/>
            <person name="LaButti K."/>
            <person name="Lindquist E.A."/>
            <person name="Lipzen A."/>
            <person name="Lundell T."/>
            <person name="Morin E."/>
            <person name="Murat C."/>
            <person name="Sun H."/>
            <person name="Tunlid A."/>
            <person name="Henrissat B."/>
            <person name="Grigoriev I.V."/>
            <person name="Hibbett D.S."/>
            <person name="Martin F."/>
            <person name="Nordberg H.P."/>
            <person name="Cantor M.N."/>
            <person name="Hua S.X."/>
        </authorList>
    </citation>
    <scope>NUCLEOTIDE SEQUENCE [LARGE SCALE GENOMIC DNA]</scope>
    <source>
        <strain evidence="1 2">Foug A</strain>
    </source>
</reference>
<dbReference type="InParanoid" id="A0A0C2YXI1"/>
<dbReference type="HOGENOM" id="CLU_2706287_0_0_1"/>
<reference evidence="2" key="2">
    <citation type="submission" date="2015-01" db="EMBL/GenBank/DDBJ databases">
        <title>Evolutionary Origins and Diversification of the Mycorrhizal Mutualists.</title>
        <authorList>
            <consortium name="DOE Joint Genome Institute"/>
            <consortium name="Mycorrhizal Genomics Consortium"/>
            <person name="Kohler A."/>
            <person name="Kuo A."/>
            <person name="Nagy L.G."/>
            <person name="Floudas D."/>
            <person name="Copeland A."/>
            <person name="Barry K.W."/>
            <person name="Cichocki N."/>
            <person name="Veneault-Fourrey C."/>
            <person name="LaButti K."/>
            <person name="Lindquist E.A."/>
            <person name="Lipzen A."/>
            <person name="Lundell T."/>
            <person name="Morin E."/>
            <person name="Murat C."/>
            <person name="Riley R."/>
            <person name="Ohm R."/>
            <person name="Sun H."/>
            <person name="Tunlid A."/>
            <person name="Henrissat B."/>
            <person name="Grigoriev I.V."/>
            <person name="Hibbett D.S."/>
            <person name="Martin F."/>
        </authorList>
    </citation>
    <scope>NUCLEOTIDE SEQUENCE [LARGE SCALE GENOMIC DNA]</scope>
    <source>
        <strain evidence="2">Foug A</strain>
    </source>
</reference>
<organism evidence="1 2">
    <name type="scientific">Scleroderma citrinum Foug A</name>
    <dbReference type="NCBI Taxonomy" id="1036808"/>
    <lineage>
        <taxon>Eukaryota</taxon>
        <taxon>Fungi</taxon>
        <taxon>Dikarya</taxon>
        <taxon>Basidiomycota</taxon>
        <taxon>Agaricomycotina</taxon>
        <taxon>Agaricomycetes</taxon>
        <taxon>Agaricomycetidae</taxon>
        <taxon>Boletales</taxon>
        <taxon>Sclerodermatineae</taxon>
        <taxon>Sclerodermataceae</taxon>
        <taxon>Scleroderma</taxon>
    </lineage>
</organism>
<dbReference type="EMBL" id="KN822157">
    <property type="protein sequence ID" value="KIM54308.1"/>
    <property type="molecule type" value="Genomic_DNA"/>
</dbReference>
<gene>
    <name evidence="1" type="ORF">SCLCIDRAFT_385031</name>
</gene>
<protein>
    <submittedName>
        <fullName evidence="1">Uncharacterized protein</fullName>
    </submittedName>
</protein>
<keyword evidence="2" id="KW-1185">Reference proteome</keyword>
<dbReference type="Proteomes" id="UP000053989">
    <property type="component" value="Unassembled WGS sequence"/>
</dbReference>
<accession>A0A0C2YXI1</accession>
<name>A0A0C2YXI1_9AGAM</name>
<evidence type="ECO:0000313" key="1">
    <source>
        <dbReference type="EMBL" id="KIM54308.1"/>
    </source>
</evidence>
<dbReference type="AlphaFoldDB" id="A0A0C2YXI1"/>